<evidence type="ECO:0000313" key="5">
    <source>
        <dbReference type="Proteomes" id="UP000037460"/>
    </source>
</evidence>
<feature type="domain" description="EF-hand" evidence="3">
    <location>
        <begin position="259"/>
        <end position="294"/>
    </location>
</feature>
<dbReference type="OrthoDB" id="8062037at2759"/>
<evidence type="ECO:0000313" key="4">
    <source>
        <dbReference type="EMBL" id="KOO24738.1"/>
    </source>
</evidence>
<dbReference type="Gene3D" id="1.10.238.10">
    <property type="entry name" value="EF-hand"/>
    <property type="match status" value="1"/>
</dbReference>
<dbReference type="InterPro" id="IPR011992">
    <property type="entry name" value="EF-hand-dom_pair"/>
</dbReference>
<accession>A0A0M0JES2</accession>
<feature type="region of interest" description="Disordered" evidence="2">
    <location>
        <begin position="1"/>
        <end position="28"/>
    </location>
</feature>
<feature type="compositionally biased region" description="Basic and acidic residues" evidence="2">
    <location>
        <begin position="1"/>
        <end position="12"/>
    </location>
</feature>
<sequence>MRQRRYFEEQRPPHRKRAGAQSLALARDPARSSIFDPDKIFDDGVKIGDGPKPEAPMLSFVKADESSLDVADLVPLHVFEAACQPKHFFTELARVFTPNVRKIRRVFFGWGRATAVGNKSSKAGELSQVQFLRMCKEVGLCKDNSVYGQRAARRSGAKLLQLVDIDRIFQRANIDASENDGAKGWKDHGLGLSRAKIAEMAITVLDELTASGWLVESDPGEAALREKLEPLFKKADLDGSGAVSTSEVEQMAVKLKIDIKPAELKKLIAEADADGSGELDFEEIVNVLMAKSREEKKAKSKPKEEVIGVMPKKGITLADIFKVEEEEEGDGGAASMVLHEFIHALIRLAWESYPIAGAGIGTRLSALLDRALFPNSVHILEPDDPMESELSSKRVQAITSYYSDQLLDIFKVFAASDMSLAAQAASDSMSFSELLFMFKTSELIDGHLTVARLTEIFAQVNAQADDEGEKDDDGDELNFSEFKMMVCRAANAKIPPEVRGDPPEPFEFVWQSFLQIMFLPKMKKVIKDMRKGLMKKTLK</sequence>
<feature type="domain" description="EF-hand" evidence="3">
    <location>
        <begin position="223"/>
        <end position="258"/>
    </location>
</feature>
<evidence type="ECO:0000259" key="3">
    <source>
        <dbReference type="PROSITE" id="PS50222"/>
    </source>
</evidence>
<dbReference type="Proteomes" id="UP000037460">
    <property type="component" value="Unassembled WGS sequence"/>
</dbReference>
<dbReference type="AlphaFoldDB" id="A0A0M0JES2"/>
<dbReference type="PROSITE" id="PS00018">
    <property type="entry name" value="EF_HAND_1"/>
    <property type="match status" value="2"/>
</dbReference>
<dbReference type="InterPro" id="IPR018247">
    <property type="entry name" value="EF_Hand_1_Ca_BS"/>
</dbReference>
<dbReference type="PROSITE" id="PS50222">
    <property type="entry name" value="EF_HAND_2"/>
    <property type="match status" value="2"/>
</dbReference>
<dbReference type="GO" id="GO:0005509">
    <property type="term" value="F:calcium ion binding"/>
    <property type="evidence" value="ECO:0007669"/>
    <property type="project" value="InterPro"/>
</dbReference>
<dbReference type="InterPro" id="IPR002048">
    <property type="entry name" value="EF_hand_dom"/>
</dbReference>
<proteinExistence type="predicted"/>
<protein>
    <recommendedName>
        <fullName evidence="3">EF-hand domain-containing protein</fullName>
    </recommendedName>
</protein>
<dbReference type="Pfam" id="PF13499">
    <property type="entry name" value="EF-hand_7"/>
    <property type="match status" value="1"/>
</dbReference>
<gene>
    <name evidence="4" type="ORF">Ctob_009124</name>
</gene>
<dbReference type="CDD" id="cd00051">
    <property type="entry name" value="EFh"/>
    <property type="match status" value="1"/>
</dbReference>
<reference evidence="5" key="1">
    <citation type="journal article" date="2015" name="PLoS Genet.">
        <title>Genome Sequence and Transcriptome Analyses of Chrysochromulina tobin: Metabolic Tools for Enhanced Algal Fitness in the Prominent Order Prymnesiales (Haptophyceae).</title>
        <authorList>
            <person name="Hovde B.T."/>
            <person name="Deodato C.R."/>
            <person name="Hunsperger H.M."/>
            <person name="Ryken S.A."/>
            <person name="Yost W."/>
            <person name="Jha R.K."/>
            <person name="Patterson J."/>
            <person name="Monnat R.J. Jr."/>
            <person name="Barlow S.B."/>
            <person name="Starkenburg S.R."/>
            <person name="Cattolico R.A."/>
        </authorList>
    </citation>
    <scope>NUCLEOTIDE SEQUENCE</scope>
    <source>
        <strain evidence="5">CCMP291</strain>
    </source>
</reference>
<name>A0A0M0JES2_9EUKA</name>
<dbReference type="EMBL" id="JWZX01003059">
    <property type="protein sequence ID" value="KOO24738.1"/>
    <property type="molecule type" value="Genomic_DNA"/>
</dbReference>
<evidence type="ECO:0000256" key="1">
    <source>
        <dbReference type="ARBA" id="ARBA00022837"/>
    </source>
</evidence>
<dbReference type="SUPFAM" id="SSF47473">
    <property type="entry name" value="EF-hand"/>
    <property type="match status" value="1"/>
</dbReference>
<keyword evidence="5" id="KW-1185">Reference proteome</keyword>
<comment type="caution">
    <text evidence="4">The sequence shown here is derived from an EMBL/GenBank/DDBJ whole genome shotgun (WGS) entry which is preliminary data.</text>
</comment>
<keyword evidence="1" id="KW-0106">Calcium</keyword>
<dbReference type="SMART" id="SM00054">
    <property type="entry name" value="EFh"/>
    <property type="match status" value="2"/>
</dbReference>
<organism evidence="4 5">
    <name type="scientific">Chrysochromulina tobinii</name>
    <dbReference type="NCBI Taxonomy" id="1460289"/>
    <lineage>
        <taxon>Eukaryota</taxon>
        <taxon>Haptista</taxon>
        <taxon>Haptophyta</taxon>
        <taxon>Prymnesiophyceae</taxon>
        <taxon>Prymnesiales</taxon>
        <taxon>Chrysochromulinaceae</taxon>
        <taxon>Chrysochromulina</taxon>
    </lineage>
</organism>
<evidence type="ECO:0000256" key="2">
    <source>
        <dbReference type="SAM" id="MobiDB-lite"/>
    </source>
</evidence>